<dbReference type="Pfam" id="PF00668">
    <property type="entry name" value="Condensation"/>
    <property type="match status" value="1"/>
</dbReference>
<dbReference type="Gene3D" id="3.40.50.980">
    <property type="match status" value="2"/>
</dbReference>
<comment type="caution">
    <text evidence="11">The sequence shown here is derived from an EMBL/GenBank/DDBJ whole genome shotgun (WGS) entry which is preliminary data.</text>
</comment>
<organism evidence="11">
    <name type="scientific">Sheuella amnicola</name>
    <dbReference type="NCBI Taxonomy" id="2707330"/>
    <lineage>
        <taxon>Bacteria</taxon>
        <taxon>Pseudomonadati</taxon>
        <taxon>Pseudomonadota</taxon>
        <taxon>Betaproteobacteria</taxon>
        <taxon>Burkholderiales</taxon>
        <taxon>Alcaligenaceae</taxon>
        <taxon>Sheuella</taxon>
    </lineage>
</organism>
<dbReference type="InterPro" id="IPR016035">
    <property type="entry name" value="Acyl_Trfase/lysoPLipase"/>
</dbReference>
<dbReference type="Gene3D" id="3.40.50.1820">
    <property type="entry name" value="alpha/beta hydrolase"/>
    <property type="match status" value="1"/>
</dbReference>
<dbReference type="CDD" id="cd00833">
    <property type="entry name" value="PKS"/>
    <property type="match status" value="1"/>
</dbReference>
<dbReference type="SUPFAM" id="SSF53901">
    <property type="entry name" value="Thiolase-like"/>
    <property type="match status" value="1"/>
</dbReference>
<dbReference type="InterPro" id="IPR014030">
    <property type="entry name" value="Ketoacyl_synth_N"/>
</dbReference>
<dbReference type="PROSITE" id="PS50075">
    <property type="entry name" value="CARRIER"/>
    <property type="match status" value="2"/>
</dbReference>
<dbReference type="SUPFAM" id="SSF52151">
    <property type="entry name" value="FabD/lysophospholipase-like"/>
    <property type="match status" value="1"/>
</dbReference>
<dbReference type="InterPro" id="IPR029058">
    <property type="entry name" value="AB_hydrolase_fold"/>
</dbReference>
<dbReference type="InterPro" id="IPR036736">
    <property type="entry name" value="ACP-like_sf"/>
</dbReference>
<dbReference type="Gene3D" id="3.30.70.250">
    <property type="entry name" value="Malonyl-CoA ACP transacylase, ACP-binding"/>
    <property type="match status" value="1"/>
</dbReference>
<dbReference type="Pfam" id="PF02801">
    <property type="entry name" value="Ketoacyl-synt_C"/>
    <property type="match status" value="1"/>
</dbReference>
<dbReference type="SUPFAM" id="SSF55048">
    <property type="entry name" value="Probable ACP-binding domain of malonyl-CoA ACP transacylase"/>
    <property type="match status" value="1"/>
</dbReference>
<dbReference type="Pfam" id="PF00550">
    <property type="entry name" value="PP-binding"/>
    <property type="match status" value="2"/>
</dbReference>
<dbReference type="Pfam" id="PF18563">
    <property type="entry name" value="TubC_N"/>
    <property type="match status" value="1"/>
</dbReference>
<dbReference type="Gene3D" id="3.30.559.10">
    <property type="entry name" value="Chloramphenicol acetyltransferase-like domain"/>
    <property type="match status" value="1"/>
</dbReference>
<comment type="cofactor">
    <cofactor evidence="1">
        <name>pantetheine 4'-phosphate</name>
        <dbReference type="ChEBI" id="CHEBI:47942"/>
    </cofactor>
</comment>
<dbReference type="Gene3D" id="3.40.366.10">
    <property type="entry name" value="Malonyl-Coenzyme A Acyl Carrier Protein, domain 2"/>
    <property type="match status" value="1"/>
</dbReference>
<dbReference type="Pfam" id="PF08659">
    <property type="entry name" value="KR"/>
    <property type="match status" value="1"/>
</dbReference>
<evidence type="ECO:0000256" key="4">
    <source>
        <dbReference type="ARBA" id="ARBA00022679"/>
    </source>
</evidence>
<dbReference type="InterPro" id="IPR016036">
    <property type="entry name" value="Malonyl_transacylase_ACP-bd"/>
</dbReference>
<reference evidence="11" key="1">
    <citation type="submission" date="2020-02" db="EMBL/GenBank/DDBJ databases">
        <authorList>
            <person name="Chen W.-M."/>
        </authorList>
    </citation>
    <scope>NUCLEOTIDE SEQUENCE</scope>
    <source>
        <strain evidence="11">NBD-18</strain>
    </source>
</reference>
<dbReference type="PROSITE" id="PS00455">
    <property type="entry name" value="AMP_BINDING"/>
    <property type="match status" value="1"/>
</dbReference>
<feature type="domain" description="Carrier" evidence="9">
    <location>
        <begin position="1050"/>
        <end position="1125"/>
    </location>
</feature>
<dbReference type="InterPro" id="IPR020841">
    <property type="entry name" value="PKS_Beta-ketoAc_synthase_dom"/>
</dbReference>
<dbReference type="Gene3D" id="3.40.50.720">
    <property type="entry name" value="NAD(P)-binding Rossmann-like Domain"/>
    <property type="match status" value="1"/>
</dbReference>
<dbReference type="GO" id="GO:0031177">
    <property type="term" value="F:phosphopantetheine binding"/>
    <property type="evidence" value="ECO:0007669"/>
    <property type="project" value="InterPro"/>
</dbReference>
<dbReference type="InterPro" id="IPR020806">
    <property type="entry name" value="PKS_PP-bd"/>
</dbReference>
<dbReference type="Gene3D" id="1.10.1240.100">
    <property type="match status" value="1"/>
</dbReference>
<dbReference type="FunFam" id="3.40.47.10:FF:000042">
    <property type="entry name" value="Polyketide synthase Pks13"/>
    <property type="match status" value="1"/>
</dbReference>
<dbReference type="SMART" id="SM00824">
    <property type="entry name" value="PKS_TE"/>
    <property type="match status" value="1"/>
</dbReference>
<evidence type="ECO:0000256" key="6">
    <source>
        <dbReference type="ARBA" id="ARBA00023098"/>
    </source>
</evidence>
<dbReference type="SUPFAM" id="SSF47336">
    <property type="entry name" value="ACP-like"/>
    <property type="match status" value="2"/>
</dbReference>
<dbReference type="NCBIfam" id="TIGR01733">
    <property type="entry name" value="AA-adenyl-dom"/>
    <property type="match status" value="1"/>
</dbReference>
<evidence type="ECO:0000256" key="1">
    <source>
        <dbReference type="ARBA" id="ARBA00001957"/>
    </source>
</evidence>
<evidence type="ECO:0000313" key="11">
    <source>
        <dbReference type="EMBL" id="NDY83350.1"/>
    </source>
</evidence>
<dbReference type="InterPro" id="IPR049490">
    <property type="entry name" value="C883_1060-like_KR_N"/>
</dbReference>
<dbReference type="InterPro" id="IPR057326">
    <property type="entry name" value="KR_dom"/>
</dbReference>
<dbReference type="GO" id="GO:0044550">
    <property type="term" value="P:secondary metabolite biosynthetic process"/>
    <property type="evidence" value="ECO:0007669"/>
    <property type="project" value="UniProtKB-ARBA"/>
</dbReference>
<comment type="similarity">
    <text evidence="8">In the C-terminal section; belongs to the NRP synthetase family.</text>
</comment>
<keyword evidence="2" id="KW-0596">Phosphopantetheine</keyword>
<keyword evidence="5" id="KW-0276">Fatty acid metabolism</keyword>
<dbReference type="GO" id="GO:0043041">
    <property type="term" value="P:amino acid activation for nonribosomal peptide biosynthetic process"/>
    <property type="evidence" value="ECO:0007669"/>
    <property type="project" value="UniProtKB-ARBA"/>
</dbReference>
<dbReference type="InterPro" id="IPR045851">
    <property type="entry name" value="AMP-bd_C_sf"/>
</dbReference>
<name>A0A6B2QY10_9BURK</name>
<dbReference type="CDD" id="cd08953">
    <property type="entry name" value="KR_2_SDR_x"/>
    <property type="match status" value="1"/>
</dbReference>
<dbReference type="InterPro" id="IPR013968">
    <property type="entry name" value="PKS_KR"/>
</dbReference>
<dbReference type="GO" id="GO:0004315">
    <property type="term" value="F:3-oxoacyl-[acyl-carrier-protein] synthase activity"/>
    <property type="evidence" value="ECO:0007669"/>
    <property type="project" value="InterPro"/>
</dbReference>
<dbReference type="Gene3D" id="3.30.70.3290">
    <property type="match status" value="1"/>
</dbReference>
<dbReference type="CDD" id="cd12116">
    <property type="entry name" value="A_NRPS_Ta1_like"/>
    <property type="match status" value="1"/>
</dbReference>
<dbReference type="SMART" id="SM00825">
    <property type="entry name" value="PKS_KS"/>
    <property type="match status" value="1"/>
</dbReference>
<dbReference type="Gene3D" id="2.30.38.10">
    <property type="entry name" value="Luciferase, Domain 3"/>
    <property type="match status" value="1"/>
</dbReference>
<sequence>MNPIDSLMARLRELDVKIRLEDGQLNVRAPKGVMTQELASELKANKEAIIEFLKFAQSQVEKKSAQEITPVNRNQPLALSFGQQRLWFLDRLEGPSATYNMPLAIRLHGELNIDAAQFAVNAIVARHEGLRANFQLQDQAPQVTIRADATCPILIVHADHNQPLEQQIREQVRSAANHCFDLTNDLLVRAIIVRLSDQSSLLLVTMHHIVSDGWSLGIFIDEFTRLYQDRVNHVESVLTPFKIQYADYAQWQRNKLQGDSLDELQNYWKKNLNNAPERLSLPTDRPRPAVMSYRGESKQFEIPRALMTSLSELSQKNGGTLFMTLLTGFTVLMRRLSGQLDLMIGTTVANRTHADIESLIGLFINTLVLRINVEDTSSVEQLIGHIKTVCLNAFEHQDLPFEQLVEVINPPRSLSYSPLVQVSFDVQNTPASQLKMAGLTLEPVSIPVTSSKFDLSLSIEADEGKDVAVWTWNPDLFAQETIDRLMGHFTALLQGIARDQKQSIYDLSLDDQDVLNRIQSAYSNNQPKPPIETWLELFDEQVNSTPEKVAVRFGEDHLTFKSLQEKVSKLASGLRGLGVVSESKVAVYVERSLEMVIGLLAIMRAGGTYIPLDPNYPEERLKWVLEDSQPLVILTEDSLRHKINASDAQIYCLDRQQDLLLLDEAANRSYTLPTIKIFDQNAAYVIFTSGSTGRPKGVQVTHAGLLNFLLSMQKEPGLSPDDTLLAVTTISFDIAALEIYLPLITGAELVIAPREVALNAEALQALINLRGVTHMQSTPTAWRLLLDTHWTPPDDFTVLCGGEALPVDLSQQLLALNITLWNLYGPTETTIWSAVRKIDQSTQNLTEGSEPVGLPIRNTQIFALDDRLNCQPIGFAGELVIGGDGLARGYLNRPDLTADQYRPDPFSPTPGARIYRTGDLARARPDNTFEFLGRIDAQVKIRGYRIELGDIETSLRQVASLVEAIVIAREDTPGDKRLVAYVLPQAGTSINEQAIRSALKQRIPDYMVPSHIIALDHLPQTPNGKIDRKALPKPVIKLESASKRSATDLQTSNQTETAVLEIWSEILGRDEIGLDENFFDIGGHSLLLTRVYEALKGQYGNQLSLITLFQFPTIRSLSSALSSLSAPRDNHSRKQSFQHSATQDIAVIGLSGRYPGSHNLDTFWDNLLEGRESIRFYTIDELIAAGIDPAEAQSPNYVPAHGQLDGIEYFDAEFFGYTPLEAKIIDPQQRLFLETAWHTLEHAGYAKHDPSLSIGVFAGCSQNDYLINQILPHTESNTDVTAYQAILGNDKDFISTRVSYTLNLTGPSLNIQTACSTSLVAVHAACRSILDGECDLAIAGGAGIRVPQISGHTYEDGMITSPDGHCRAFDANAQGTVWGSGVGAVLLKRLDQAIADQDTIHAVIKATAINNDGAMKVGFTAPSVQGQTDVIRHAQTRAGISPGKISYIEAHGTGTALGDLIEIGALTNVFSEQPLPHSSCAIGSVKTNIGHLNSAAGIAGLTKTILAVKYGKIPPTLHFTAPNPKLNLQATPFYVSDKVIDWSSHHDPRIAGVSSFGIGGTNAHAIVAQAPAMKLPTAHDHARVLVLSAKSADSLDIMRQQLADHLRIQPDIEIADVAWTLAQGRKSFPHRLAFSCNSVKQAIEKLDGKVGLFTGSLDKSQQSKPRVIFMFPGQGSQFIGMAEHLFKYEPIFKQAIDTCAETLLPILDVDIRTVLFSEHRIQEDTRFDINETWLTQPILFAIEYSLSKLWMSYGIAPDAMIGHSLGEYVAATLAGIFDLESALKLVSMRGQLIWKLERGSMIALAATEERSAKYLTNTLSLAAVNSNDACVIAGPTPAIDELSIKLEQNGITAKKLMTSHAFHSSMLDPVLVEFESLLQNIHIHAPTLPIASNLTGTWISKEQAMSPQYWVQHMRNTVLFNQGLETILEQKDVLLIEVGPGAILSSLARKHVRSKNIRAIVNSVPFVGPAEDDRDALLWSDNLAKVWCAGFDLDWASFWPEERRARIPLPVYPFKKVRHWIDVNPRSVRTNDPGALVKNPMDKWFYLQDWDQTPWPAPVSLSSTTATNQIALFFANEGLLSDRLISKLSEEGYRVVKVVAGESFSKISPDAFKINPESYSDYKLLFEELDKTQFNLVVHAWLLTDSSIPYALGFRSLQQISTRIRTSPDSPIKFSLISLATQNVTGQDRVDPLRAAAKGMAKVISQEIPDIHMQCIDIDHVGITQASERLSQALFADITRSKLEPSINYRNLRRYVETFRPITLPESKSAVPLNLKMNGVYWITGGLGRLGLKLAAYLARQVSARLVLIGRRAATPEQEKEIDALKKLGADVIVVVADVSNPQEMSSVLNTTMDRYCTLNGVIHAAGSPSAVAFLDKDQPENDLPHYQSKIEGTLVLHQTIKDLKLDFVVLMSSTSAILGGLGFAGYSASNIFMDAFADQITLQTAQPWLSINWDALDFGDQLEIPQQSAAFWLNSDETIEVFARIMDQPLASQVIVATADISQRYTLWLTPKDITSNSDINEERPELDAEYSDASSTERLLAAVWCDLLGYNRIGLHDDFFELGGDSMLGIRLVTAISHRLGSKLPPTLPLEYPTIHKMALAIDKKQQGENFNPLVALQVKGQKSSFFCVPGTGGSVLYLNELARQLEKFDLSFYGLQALGLDGAATPLDRIEDIARINIQALLAQQPQGPYYLGGHSFGSWVALEMARQLEQQGHQVARLIILDTGVPSSRNLDHMGGWDNTRWLLNVAQTIGQMYGKDLNLAEDLLTGLAWEDQVALLAQELIHHELIAPTDDISLIRGLVEVFKTQAQIKYIPPNDQKFPIALIRAEEPMEIFLEGMPESMRSDPAWGWNDYASHKIAVEITPGNHLTMIAQPHVQQLAELISKYF</sequence>
<dbReference type="PANTHER" id="PTHR43775:SF51">
    <property type="entry name" value="INACTIVE PHENOLPHTHIOCEROL SYNTHESIS POLYKETIDE SYNTHASE TYPE I PKS1-RELATED"/>
    <property type="match status" value="1"/>
</dbReference>
<protein>
    <submittedName>
        <fullName evidence="11">Amino acid adenylation domain-containing protein</fullName>
    </submittedName>
</protein>
<dbReference type="PANTHER" id="PTHR43775">
    <property type="entry name" value="FATTY ACID SYNTHASE"/>
    <property type="match status" value="1"/>
</dbReference>
<feature type="domain" description="Carrier" evidence="9">
    <location>
        <begin position="2533"/>
        <end position="2608"/>
    </location>
</feature>
<dbReference type="FunFam" id="3.40.50.980:FF:000001">
    <property type="entry name" value="Non-ribosomal peptide synthetase"/>
    <property type="match status" value="1"/>
</dbReference>
<dbReference type="SMART" id="SM00827">
    <property type="entry name" value="PKS_AT"/>
    <property type="match status" value="1"/>
</dbReference>
<dbReference type="Pfam" id="PF22621">
    <property type="entry name" value="CurL-like_PKS_C"/>
    <property type="match status" value="1"/>
</dbReference>
<gene>
    <name evidence="11" type="ORF">G3I67_08915</name>
</gene>
<evidence type="ECO:0000259" key="10">
    <source>
        <dbReference type="PROSITE" id="PS52004"/>
    </source>
</evidence>
<dbReference type="InterPro" id="IPR025110">
    <property type="entry name" value="AMP-bd_C"/>
</dbReference>
<dbReference type="RefSeq" id="WP_163654435.1">
    <property type="nucleotide sequence ID" value="NZ_JAAGRN010000005.1"/>
</dbReference>
<dbReference type="GO" id="GO:0006633">
    <property type="term" value="P:fatty acid biosynthetic process"/>
    <property type="evidence" value="ECO:0007669"/>
    <property type="project" value="InterPro"/>
</dbReference>
<dbReference type="Pfam" id="PF13193">
    <property type="entry name" value="AMP-binding_C"/>
    <property type="match status" value="1"/>
</dbReference>
<dbReference type="FunFam" id="3.40.50.12780:FF:000012">
    <property type="entry name" value="Non-ribosomal peptide synthetase"/>
    <property type="match status" value="1"/>
</dbReference>
<dbReference type="InterPro" id="IPR044894">
    <property type="entry name" value="TubC_N_sf"/>
</dbReference>
<dbReference type="InterPro" id="IPR010071">
    <property type="entry name" value="AA_adenyl_dom"/>
</dbReference>
<dbReference type="InterPro" id="IPR001227">
    <property type="entry name" value="Ac_transferase_dom_sf"/>
</dbReference>
<dbReference type="Gene3D" id="3.30.559.30">
    <property type="entry name" value="Nonribosomal peptide synthetase, condensation domain"/>
    <property type="match status" value="1"/>
</dbReference>
<dbReference type="InterPro" id="IPR009081">
    <property type="entry name" value="PP-bd_ACP"/>
</dbReference>
<keyword evidence="3" id="KW-0597">Phosphoprotein</keyword>
<evidence type="ECO:0000256" key="8">
    <source>
        <dbReference type="ARBA" id="ARBA00029443"/>
    </source>
</evidence>
<dbReference type="Gene3D" id="1.10.10.1830">
    <property type="entry name" value="Non-ribosomal peptide synthase, adenylation domain"/>
    <property type="match status" value="1"/>
</dbReference>
<dbReference type="Pfam" id="PF00501">
    <property type="entry name" value="AMP-binding"/>
    <property type="match status" value="1"/>
</dbReference>
<keyword evidence="7" id="KW-0511">Multifunctional enzyme</keyword>
<dbReference type="Pfam" id="PF00975">
    <property type="entry name" value="Thioesterase"/>
    <property type="match status" value="1"/>
</dbReference>
<dbReference type="EMBL" id="JAAGRN010000005">
    <property type="protein sequence ID" value="NDY83350.1"/>
    <property type="molecule type" value="Genomic_DNA"/>
</dbReference>
<dbReference type="InterPro" id="IPR018201">
    <property type="entry name" value="Ketoacyl_synth_AS"/>
</dbReference>
<dbReference type="Pfam" id="PF00698">
    <property type="entry name" value="Acyl_transf_1"/>
    <property type="match status" value="1"/>
</dbReference>
<keyword evidence="6" id="KW-0443">Lipid metabolism</keyword>
<dbReference type="InterPro" id="IPR036291">
    <property type="entry name" value="NAD(P)-bd_dom_sf"/>
</dbReference>
<dbReference type="InterPro" id="IPR023213">
    <property type="entry name" value="CAT-like_dom_sf"/>
</dbReference>
<dbReference type="GO" id="GO:0004312">
    <property type="term" value="F:fatty acid synthase activity"/>
    <property type="evidence" value="ECO:0007669"/>
    <property type="project" value="TreeGrafter"/>
</dbReference>
<dbReference type="PROSITE" id="PS00012">
    <property type="entry name" value="PHOSPHOPANTETHEINE"/>
    <property type="match status" value="1"/>
</dbReference>
<dbReference type="InterPro" id="IPR006162">
    <property type="entry name" value="Ppantetheine_attach_site"/>
</dbReference>
<dbReference type="InterPro" id="IPR020845">
    <property type="entry name" value="AMP-binding_CS"/>
</dbReference>
<evidence type="ECO:0000256" key="7">
    <source>
        <dbReference type="ARBA" id="ARBA00023268"/>
    </source>
</evidence>
<dbReference type="InterPro" id="IPR014043">
    <property type="entry name" value="Acyl_transferase_dom"/>
</dbReference>
<dbReference type="InterPro" id="IPR001031">
    <property type="entry name" value="Thioesterase"/>
</dbReference>
<dbReference type="InterPro" id="IPR000873">
    <property type="entry name" value="AMP-dep_synth/lig_dom"/>
</dbReference>
<proteinExistence type="inferred from homology"/>
<dbReference type="InterPro" id="IPR016039">
    <property type="entry name" value="Thiolase-like"/>
</dbReference>
<dbReference type="SUPFAM" id="SSF51735">
    <property type="entry name" value="NAD(P)-binding Rossmann-fold domains"/>
    <property type="match status" value="2"/>
</dbReference>
<evidence type="ECO:0000256" key="5">
    <source>
        <dbReference type="ARBA" id="ARBA00022832"/>
    </source>
</evidence>
<dbReference type="SUPFAM" id="SSF53474">
    <property type="entry name" value="alpha/beta-Hydrolases"/>
    <property type="match status" value="1"/>
</dbReference>
<feature type="domain" description="Ketosynthase family 3 (KS3)" evidence="10">
    <location>
        <begin position="1142"/>
        <end position="1569"/>
    </location>
</feature>
<dbReference type="Pfam" id="PF21394">
    <property type="entry name" value="Beta-ketacyl_N"/>
    <property type="match status" value="1"/>
</dbReference>
<dbReference type="InterPro" id="IPR050091">
    <property type="entry name" value="PKS_NRPS_Biosynth_Enz"/>
</dbReference>
<dbReference type="PROSITE" id="PS52004">
    <property type="entry name" value="KS3_2"/>
    <property type="match status" value="1"/>
</dbReference>
<evidence type="ECO:0000256" key="2">
    <source>
        <dbReference type="ARBA" id="ARBA00022450"/>
    </source>
</evidence>
<dbReference type="InterPro" id="IPR001242">
    <property type="entry name" value="Condensation_dom"/>
</dbReference>
<dbReference type="Pfam" id="PF00109">
    <property type="entry name" value="ketoacyl-synt"/>
    <property type="match status" value="1"/>
</dbReference>
<dbReference type="SMART" id="SM00822">
    <property type="entry name" value="PKS_KR"/>
    <property type="match status" value="1"/>
</dbReference>
<dbReference type="InterPro" id="IPR014031">
    <property type="entry name" value="Ketoacyl_synth_C"/>
</dbReference>
<accession>A0A6B2QY10</accession>
<keyword evidence="4" id="KW-0808">Transferase</keyword>
<dbReference type="Gene3D" id="1.10.1200.10">
    <property type="entry name" value="ACP-like"/>
    <property type="match status" value="2"/>
</dbReference>
<dbReference type="FunFam" id="3.30.300.30:FF:000010">
    <property type="entry name" value="Enterobactin synthetase component F"/>
    <property type="match status" value="1"/>
</dbReference>
<dbReference type="SUPFAM" id="SSF56801">
    <property type="entry name" value="Acetyl-CoA synthetase-like"/>
    <property type="match status" value="1"/>
</dbReference>
<dbReference type="PROSITE" id="PS00606">
    <property type="entry name" value="KS3_1"/>
    <property type="match status" value="1"/>
</dbReference>
<evidence type="ECO:0000256" key="3">
    <source>
        <dbReference type="ARBA" id="ARBA00022553"/>
    </source>
</evidence>
<dbReference type="Gene3D" id="3.40.47.10">
    <property type="match status" value="1"/>
</dbReference>
<dbReference type="SUPFAM" id="SSF52777">
    <property type="entry name" value="CoA-dependent acyltransferases"/>
    <property type="match status" value="2"/>
</dbReference>
<dbReference type="CDD" id="cd19531">
    <property type="entry name" value="LCL_NRPS-like"/>
    <property type="match status" value="1"/>
</dbReference>
<dbReference type="InterPro" id="IPR020802">
    <property type="entry name" value="TesA-like"/>
</dbReference>
<dbReference type="SMART" id="SM00823">
    <property type="entry name" value="PKS_PP"/>
    <property type="match status" value="2"/>
</dbReference>
<dbReference type="Gene3D" id="3.30.300.30">
    <property type="match status" value="1"/>
</dbReference>
<dbReference type="InterPro" id="IPR041464">
    <property type="entry name" value="TubC_N"/>
</dbReference>
<evidence type="ECO:0000259" key="9">
    <source>
        <dbReference type="PROSITE" id="PS50075"/>
    </source>
</evidence>